<feature type="region of interest" description="Disordered" evidence="1">
    <location>
        <begin position="48"/>
        <end position="92"/>
    </location>
</feature>
<evidence type="ECO:0000256" key="1">
    <source>
        <dbReference type="SAM" id="MobiDB-lite"/>
    </source>
</evidence>
<evidence type="ECO:0000313" key="3">
    <source>
        <dbReference type="Proteomes" id="UP000312512"/>
    </source>
</evidence>
<dbReference type="Proteomes" id="UP000312512">
    <property type="component" value="Unassembled WGS sequence"/>
</dbReference>
<reference evidence="2 3" key="1">
    <citation type="submission" date="2019-10" db="EMBL/GenBank/DDBJ databases">
        <title>Nonomuraea sp. nov., isolated from Phyllanthus amarus.</title>
        <authorList>
            <person name="Klykleung N."/>
            <person name="Tanasupawat S."/>
        </authorList>
    </citation>
    <scope>NUCLEOTIDE SEQUENCE [LARGE SCALE GENOMIC DNA]</scope>
    <source>
        <strain evidence="2 3">PA1-10</strain>
    </source>
</reference>
<name>A0A5C4WUQ7_9ACTN</name>
<feature type="compositionally biased region" description="Basic and acidic residues" evidence="1">
    <location>
        <begin position="63"/>
        <end position="76"/>
    </location>
</feature>
<comment type="caution">
    <text evidence="2">The sequence shown here is derived from an EMBL/GenBank/DDBJ whole genome shotgun (WGS) entry which is preliminary data.</text>
</comment>
<keyword evidence="3" id="KW-1185">Reference proteome</keyword>
<dbReference type="OrthoDB" id="3515857at2"/>
<feature type="compositionally biased region" description="Low complexity" evidence="1">
    <location>
        <begin position="80"/>
        <end position="92"/>
    </location>
</feature>
<organism evidence="2 3">
    <name type="scientific">Nonomuraea phyllanthi</name>
    <dbReference type="NCBI Taxonomy" id="2219224"/>
    <lineage>
        <taxon>Bacteria</taxon>
        <taxon>Bacillati</taxon>
        <taxon>Actinomycetota</taxon>
        <taxon>Actinomycetes</taxon>
        <taxon>Streptosporangiales</taxon>
        <taxon>Streptosporangiaceae</taxon>
        <taxon>Nonomuraea</taxon>
    </lineage>
</organism>
<dbReference type="EMBL" id="VDLX02000001">
    <property type="protein sequence ID" value="KAB8197261.1"/>
    <property type="molecule type" value="Genomic_DNA"/>
</dbReference>
<evidence type="ECO:0000313" key="2">
    <source>
        <dbReference type="EMBL" id="KAB8197261.1"/>
    </source>
</evidence>
<proteinExistence type="predicted"/>
<accession>A0A5C4WUQ7</accession>
<sequence length="92" mass="9464">MQIAYGPPIGGQASPVPDIPAWASEGGEVVSVDVTPSTPDALTTVVEHHRDIRPVDLPSVELHPGEDGRAAGDVRPDGPPGEVEPGTPERSA</sequence>
<dbReference type="AlphaFoldDB" id="A0A5C4WUQ7"/>
<gene>
    <name evidence="2" type="ORF">FH608_001470</name>
</gene>
<protein>
    <submittedName>
        <fullName evidence="2">Uncharacterized protein</fullName>
    </submittedName>
</protein>